<evidence type="ECO:0000313" key="1">
    <source>
        <dbReference type="EMBL" id="NIG17338.1"/>
    </source>
</evidence>
<gene>
    <name evidence="1" type="ORF">F3J37_01425</name>
</gene>
<dbReference type="Proteomes" id="UP001515780">
    <property type="component" value="Unassembled WGS sequence"/>
</dbReference>
<proteinExistence type="predicted"/>
<comment type="caution">
    <text evidence="1">The sequence shown here is derived from an EMBL/GenBank/DDBJ whole genome shotgun (WGS) entry which is preliminary data.</text>
</comment>
<dbReference type="EMBL" id="VWXC01000001">
    <property type="protein sequence ID" value="NIG17338.1"/>
    <property type="molecule type" value="Genomic_DNA"/>
</dbReference>
<keyword evidence="2" id="KW-1185">Reference proteome</keyword>
<organism evidence="1 2">
    <name type="scientific">Candidatus Pantoea communis</name>
    <dbReference type="NCBI Taxonomy" id="2608354"/>
    <lineage>
        <taxon>Bacteria</taxon>
        <taxon>Pseudomonadati</taxon>
        <taxon>Pseudomonadota</taxon>
        <taxon>Gammaproteobacteria</taxon>
        <taxon>Enterobacterales</taxon>
        <taxon>Erwiniaceae</taxon>
        <taxon>Pantoea</taxon>
    </lineage>
</organism>
<accession>A0ABX0RJW9</accession>
<dbReference type="RefSeq" id="WP_166931335.1">
    <property type="nucleotide sequence ID" value="NZ_VWXC01000001.1"/>
</dbReference>
<reference evidence="1 2" key="1">
    <citation type="journal article" date="2019" name="bioRxiv">
        <title>Bacteria contribute to plant secondary compound degradation in a generalist herbivore system.</title>
        <authorList>
            <person name="Francoeur C.B."/>
            <person name="Khadempour L."/>
            <person name="Moreira-Soto R.D."/>
            <person name="Gotting K."/>
            <person name="Book A.J."/>
            <person name="Pinto-Tomas A.A."/>
            <person name="Keefover-Ring K."/>
            <person name="Currie C.R."/>
        </authorList>
    </citation>
    <scope>NUCLEOTIDE SEQUENCE [LARGE SCALE GENOMIC DNA]</scope>
    <source>
        <strain evidence="1">Al-1710</strain>
    </source>
</reference>
<sequence>MDRLPGSLTQGELTAWNANFSLSGSVNYYNSEIYIMKSTKANVKRSVLDDLDSYQFKGTTTIHSDGFTIIETGGGLELIVAAIKEDVFLHL</sequence>
<protein>
    <submittedName>
        <fullName evidence="1">Uncharacterized protein</fullName>
    </submittedName>
</protein>
<evidence type="ECO:0000313" key="2">
    <source>
        <dbReference type="Proteomes" id="UP001515780"/>
    </source>
</evidence>
<name>A0ABX0RJW9_9GAMM</name>